<dbReference type="EMBL" id="JAUDZG010000007">
    <property type="protein sequence ID" value="KAK3302695.1"/>
    <property type="molecule type" value="Genomic_DNA"/>
</dbReference>
<organism evidence="2 3">
    <name type="scientific">Chaetomium strumarium</name>
    <dbReference type="NCBI Taxonomy" id="1170767"/>
    <lineage>
        <taxon>Eukaryota</taxon>
        <taxon>Fungi</taxon>
        <taxon>Dikarya</taxon>
        <taxon>Ascomycota</taxon>
        <taxon>Pezizomycotina</taxon>
        <taxon>Sordariomycetes</taxon>
        <taxon>Sordariomycetidae</taxon>
        <taxon>Sordariales</taxon>
        <taxon>Chaetomiaceae</taxon>
        <taxon>Chaetomium</taxon>
    </lineage>
</organism>
<keyword evidence="3" id="KW-1185">Reference proteome</keyword>
<proteinExistence type="predicted"/>
<gene>
    <name evidence="2" type="ORF">B0T15DRAFT_505690</name>
</gene>
<name>A0AAJ0GMX9_9PEZI</name>
<reference evidence="2" key="2">
    <citation type="submission" date="2023-06" db="EMBL/GenBank/DDBJ databases">
        <authorList>
            <consortium name="Lawrence Berkeley National Laboratory"/>
            <person name="Mondo S.J."/>
            <person name="Hensen N."/>
            <person name="Bonometti L."/>
            <person name="Westerberg I."/>
            <person name="Brannstrom I.O."/>
            <person name="Guillou S."/>
            <person name="Cros-Aarteil S."/>
            <person name="Calhoun S."/>
            <person name="Haridas S."/>
            <person name="Kuo A."/>
            <person name="Pangilinan J."/>
            <person name="Riley R."/>
            <person name="Labutti K."/>
            <person name="Andreopoulos B."/>
            <person name="Lipzen A."/>
            <person name="Chen C."/>
            <person name="Yanf M."/>
            <person name="Daum C."/>
            <person name="Ng V."/>
            <person name="Clum A."/>
            <person name="Steindorff A."/>
            <person name="Ohm R."/>
            <person name="Martin F."/>
            <person name="Silar P."/>
            <person name="Natvig D."/>
            <person name="Lalanne C."/>
            <person name="Gautier V."/>
            <person name="Ament-Velasquez S.L."/>
            <person name="Kruys A."/>
            <person name="Hutchinson M.I."/>
            <person name="Powell A.J."/>
            <person name="Barry K."/>
            <person name="Miller A.N."/>
            <person name="Grigoriev I.V."/>
            <person name="Debuchy R."/>
            <person name="Gladieux P."/>
            <person name="Thoren M.H."/>
            <person name="Johannesson H."/>
        </authorList>
    </citation>
    <scope>NUCLEOTIDE SEQUENCE</scope>
    <source>
        <strain evidence="2">CBS 333.67</strain>
    </source>
</reference>
<feature type="region of interest" description="Disordered" evidence="1">
    <location>
        <begin position="154"/>
        <end position="175"/>
    </location>
</feature>
<sequence>MYSRSRFPFAFYRRLQDVDSPPFVSHLFHPSPRPRHQSSLLRWPRRQSFRCWPRRQFVLFWPPRQSSPFRGTVVPESSPWLVGARRPLPKPPPRRPDRPVRWSAWGASSPCWPQVSTAAEELPRQDDASAFCRAETGAVRRPISSRLTAVRGVQGKLSGEDADPREQVGRSRQARPVERLVGRGPIVAECGPVHGPLAGPVEREARPSFQITVRIVSP</sequence>
<reference evidence="2" key="1">
    <citation type="journal article" date="2023" name="Mol. Phylogenet. Evol.">
        <title>Genome-scale phylogeny and comparative genomics of the fungal order Sordariales.</title>
        <authorList>
            <person name="Hensen N."/>
            <person name="Bonometti L."/>
            <person name="Westerberg I."/>
            <person name="Brannstrom I.O."/>
            <person name="Guillou S."/>
            <person name="Cros-Aarteil S."/>
            <person name="Calhoun S."/>
            <person name="Haridas S."/>
            <person name="Kuo A."/>
            <person name="Mondo S."/>
            <person name="Pangilinan J."/>
            <person name="Riley R."/>
            <person name="LaButti K."/>
            <person name="Andreopoulos B."/>
            <person name="Lipzen A."/>
            <person name="Chen C."/>
            <person name="Yan M."/>
            <person name="Daum C."/>
            <person name="Ng V."/>
            <person name="Clum A."/>
            <person name="Steindorff A."/>
            <person name="Ohm R.A."/>
            <person name="Martin F."/>
            <person name="Silar P."/>
            <person name="Natvig D.O."/>
            <person name="Lalanne C."/>
            <person name="Gautier V."/>
            <person name="Ament-Velasquez S.L."/>
            <person name="Kruys A."/>
            <person name="Hutchinson M.I."/>
            <person name="Powell A.J."/>
            <person name="Barry K."/>
            <person name="Miller A.N."/>
            <person name="Grigoriev I.V."/>
            <person name="Debuchy R."/>
            <person name="Gladieux P."/>
            <person name="Hiltunen Thoren M."/>
            <person name="Johannesson H."/>
        </authorList>
    </citation>
    <scope>NUCLEOTIDE SEQUENCE</scope>
    <source>
        <strain evidence="2">CBS 333.67</strain>
    </source>
</reference>
<evidence type="ECO:0000313" key="2">
    <source>
        <dbReference type="EMBL" id="KAK3302695.1"/>
    </source>
</evidence>
<accession>A0AAJ0GMX9</accession>
<comment type="caution">
    <text evidence="2">The sequence shown here is derived from an EMBL/GenBank/DDBJ whole genome shotgun (WGS) entry which is preliminary data.</text>
</comment>
<dbReference type="AlphaFoldDB" id="A0AAJ0GMX9"/>
<dbReference type="Proteomes" id="UP001273166">
    <property type="component" value="Unassembled WGS sequence"/>
</dbReference>
<feature type="compositionally biased region" description="Basic and acidic residues" evidence="1">
    <location>
        <begin position="158"/>
        <end position="175"/>
    </location>
</feature>
<evidence type="ECO:0000313" key="3">
    <source>
        <dbReference type="Proteomes" id="UP001273166"/>
    </source>
</evidence>
<dbReference type="RefSeq" id="XP_062718475.1">
    <property type="nucleotide sequence ID" value="XM_062867536.1"/>
</dbReference>
<protein>
    <submittedName>
        <fullName evidence="2">Uncharacterized protein</fullName>
    </submittedName>
</protein>
<evidence type="ECO:0000256" key="1">
    <source>
        <dbReference type="SAM" id="MobiDB-lite"/>
    </source>
</evidence>
<dbReference type="GeneID" id="87886365"/>